<name>A0A1G8SEL2_9PSED</name>
<keyword evidence="2" id="KW-1185">Reference proteome</keyword>
<organism evidence="1 2">
    <name type="scientific">Pseudomonas abietaniphila</name>
    <dbReference type="NCBI Taxonomy" id="89065"/>
    <lineage>
        <taxon>Bacteria</taxon>
        <taxon>Pseudomonadati</taxon>
        <taxon>Pseudomonadota</taxon>
        <taxon>Gammaproteobacteria</taxon>
        <taxon>Pseudomonadales</taxon>
        <taxon>Pseudomonadaceae</taxon>
        <taxon>Pseudomonas</taxon>
    </lineage>
</organism>
<sequence>MKGINEFLVLAHFPLHRQPSRMCATSYVVALLTEALRFNQLIRVNRYPKLTYLLLKLGQALCKHRCLIKRY</sequence>
<evidence type="ECO:0000313" key="2">
    <source>
        <dbReference type="Proteomes" id="UP000182894"/>
    </source>
</evidence>
<dbReference type="STRING" id="89065.SAMN05216605_12518"/>
<reference evidence="2" key="1">
    <citation type="submission" date="2016-10" db="EMBL/GenBank/DDBJ databases">
        <authorList>
            <person name="Varghese N."/>
            <person name="Submissions S."/>
        </authorList>
    </citation>
    <scope>NUCLEOTIDE SEQUENCE [LARGE SCALE GENOMIC DNA]</scope>
    <source>
        <strain evidence="2">ATCC 700689</strain>
    </source>
</reference>
<evidence type="ECO:0000313" key="1">
    <source>
        <dbReference type="EMBL" id="SDJ27627.1"/>
    </source>
</evidence>
<gene>
    <name evidence="1" type="ORF">SAMN05216605_12518</name>
</gene>
<dbReference type="AlphaFoldDB" id="A0A1G8SEL2"/>
<protein>
    <submittedName>
        <fullName evidence="1">Uncharacterized protein</fullName>
    </submittedName>
</protein>
<dbReference type="EMBL" id="FNCO01000025">
    <property type="protein sequence ID" value="SDJ27627.1"/>
    <property type="molecule type" value="Genomic_DNA"/>
</dbReference>
<proteinExistence type="predicted"/>
<dbReference type="Proteomes" id="UP000182894">
    <property type="component" value="Unassembled WGS sequence"/>
</dbReference>
<accession>A0A1G8SEL2</accession>